<organism evidence="1 2">
    <name type="scientific">Moraxella porci DSM 25326</name>
    <dbReference type="NCBI Taxonomy" id="573983"/>
    <lineage>
        <taxon>Bacteria</taxon>
        <taxon>Pseudomonadati</taxon>
        <taxon>Pseudomonadota</taxon>
        <taxon>Gammaproteobacteria</taxon>
        <taxon>Moraxellales</taxon>
        <taxon>Moraxellaceae</taxon>
        <taxon>Moraxella</taxon>
    </lineage>
</organism>
<evidence type="ECO:0000313" key="2">
    <source>
        <dbReference type="Proteomes" id="UP000190683"/>
    </source>
</evidence>
<dbReference type="AlphaFoldDB" id="A0A1T0CLG0"/>
<dbReference type="RefSeq" id="WP_407661983.1">
    <property type="nucleotide sequence ID" value="NZ_MUYV01000022.1"/>
</dbReference>
<name>A0A1T0CLG0_9GAMM</name>
<dbReference type="EMBL" id="MUYV01000022">
    <property type="protein sequence ID" value="OOS23001.1"/>
    <property type="molecule type" value="Genomic_DNA"/>
</dbReference>
<accession>A0A1T0CLG0</accession>
<reference evidence="1 2" key="1">
    <citation type="submission" date="2017-02" db="EMBL/GenBank/DDBJ databases">
        <title>Draft genome sequence of Moraxella porci CCUG 54912T type strain.</title>
        <authorList>
            <person name="Salva-Serra F."/>
            <person name="Engstrom-Jakobsson H."/>
            <person name="Thorell K."/>
            <person name="Jaen-Luchoro D."/>
            <person name="Gonzales-Siles L."/>
            <person name="Karlsson R."/>
            <person name="Yazdan S."/>
            <person name="Boulund F."/>
            <person name="Johnning A."/>
            <person name="Engstrand L."/>
            <person name="Kristiansson E."/>
            <person name="Moore E."/>
        </authorList>
    </citation>
    <scope>NUCLEOTIDE SEQUENCE [LARGE SCALE GENOMIC DNA]</scope>
    <source>
        <strain evidence="1 2">CCUG 54912</strain>
    </source>
</reference>
<comment type="caution">
    <text evidence="1">The sequence shown here is derived from an EMBL/GenBank/DDBJ whole genome shotgun (WGS) entry which is preliminary data.</text>
</comment>
<dbReference type="STRING" id="573983.B0681_10205"/>
<sequence length="665" mass="67620">DLVAEPLTVAIAVTGDQGSKVITDPYNPGAVDAATGEVITPAEKVYAAATKEDLDATTGLTYTVSLNRASSADTEVVVTLTGKADAADIKNITLASDKGAVAYNEINNTVTVKIPAGETSVSFLLDPVLEASTAAFDNESPETVIASITNTVNADETATIKASETLADGTVLNNGEAIGVIQDGDAMWVAKLYGDLTPYYGPNAESFANYRQAGDTVPAESAAALTTDFGDVVYIGYHPDETSPNVMNNGALLNLGDTKVGQATDGNDAITTLDLAQGDDVLKIKGNISQQTRTYLGEGDDILRVGGYILSSVVNGTINDSDTSSAVAYVFGEAGNDDIAVVGRVENGAIYAGSGSDTVTTGSLGLTTRIDLGSGAAMPAAYLPEYQALPGVSLGNDNNTDLATDVNTLTVNGSVSSGANILGGEGQDTVTIKQGSDGDINLGNGNNTVNIAGFVGASGSITTGTGNDTAIFGANVEGDIDLGAGDDIVEIAGSTAAATTSIITGTGNDTVTIKGTARGVIELGDGDDVLNIGAAGANINGGDGIDTIKLTGAGKDIYLADLTGIEVLDLNGSSTGSAWNERNTLDLGSGQAATLENILKNPGLYVKGDEGDRVNVYPFLSRENTGNLAKTGEVKTDAAGLKYDVWQYGTDTNAVIYIQQGVDVF</sequence>
<keyword evidence="2" id="KW-1185">Reference proteome</keyword>
<gene>
    <name evidence="1" type="ORF">B0681_10205</name>
</gene>
<dbReference type="InterPro" id="IPR011049">
    <property type="entry name" value="Serralysin-like_metalloprot_C"/>
</dbReference>
<proteinExistence type="predicted"/>
<evidence type="ECO:0000313" key="1">
    <source>
        <dbReference type="EMBL" id="OOS23001.1"/>
    </source>
</evidence>
<dbReference type="Proteomes" id="UP000190683">
    <property type="component" value="Unassembled WGS sequence"/>
</dbReference>
<protein>
    <submittedName>
        <fullName evidence="1">Uncharacterized protein</fullName>
    </submittedName>
</protein>
<dbReference type="SUPFAM" id="SSF51120">
    <property type="entry name" value="beta-Roll"/>
    <property type="match status" value="1"/>
</dbReference>
<dbReference type="Gene3D" id="2.160.20.160">
    <property type="match status" value="2"/>
</dbReference>
<feature type="non-terminal residue" evidence="1">
    <location>
        <position position="1"/>
    </location>
</feature>